<evidence type="ECO:0000256" key="3">
    <source>
        <dbReference type="ARBA" id="ARBA00022461"/>
    </source>
</evidence>
<evidence type="ECO:0000256" key="10">
    <source>
        <dbReference type="ARBA" id="ARBA00023303"/>
    </source>
</evidence>
<dbReference type="Gene3D" id="1.10.287.770">
    <property type="entry name" value="YojJ-like"/>
    <property type="match status" value="1"/>
</dbReference>
<evidence type="ECO:0008006" key="14">
    <source>
        <dbReference type="Google" id="ProtNLM"/>
    </source>
</evidence>
<dbReference type="Proteomes" id="UP000287033">
    <property type="component" value="Unassembled WGS sequence"/>
</dbReference>
<sequence length="166" mass="19269">YCYYHLKQQIEAEHSDCLESCKQPCNETQYRLTMSMADWPSESSEIDWLLSKLGGQFGFWMGGSILCIIELIEILIDCLWITVIKVVKWCTCFRSRQAQIHCSDPPPTVTQSIEDHTNARFEPDQAEAHIERPCTLVIPGTPPPQYDSLRIYPILQRRITWDCDEN</sequence>
<dbReference type="GO" id="GO:0005272">
    <property type="term" value="F:sodium channel activity"/>
    <property type="evidence" value="ECO:0007669"/>
    <property type="project" value="UniProtKB-KW"/>
</dbReference>
<reference evidence="12 13" key="1">
    <citation type="journal article" date="2018" name="Nat. Ecol. Evol.">
        <title>Shark genomes provide insights into elasmobranch evolution and the origin of vertebrates.</title>
        <authorList>
            <person name="Hara Y"/>
            <person name="Yamaguchi K"/>
            <person name="Onimaru K"/>
            <person name="Kadota M"/>
            <person name="Koyanagi M"/>
            <person name="Keeley SD"/>
            <person name="Tatsumi K"/>
            <person name="Tanaka K"/>
            <person name="Motone F"/>
            <person name="Kageyama Y"/>
            <person name="Nozu R"/>
            <person name="Adachi N"/>
            <person name="Nishimura O"/>
            <person name="Nakagawa R"/>
            <person name="Tanegashima C"/>
            <person name="Kiyatake I"/>
            <person name="Matsumoto R"/>
            <person name="Murakumo K"/>
            <person name="Nishida K"/>
            <person name="Terakita A"/>
            <person name="Kuratani S"/>
            <person name="Sato K"/>
            <person name="Hyodo S Kuraku.S."/>
        </authorList>
    </citation>
    <scope>NUCLEOTIDE SEQUENCE [LARGE SCALE GENOMIC DNA]</scope>
</reference>
<evidence type="ECO:0000313" key="13">
    <source>
        <dbReference type="Proteomes" id="UP000287033"/>
    </source>
</evidence>
<dbReference type="OrthoDB" id="6502088at2759"/>
<proteinExistence type="inferred from homology"/>
<dbReference type="AlphaFoldDB" id="A0A401T0K0"/>
<keyword evidence="7 11" id="KW-0406">Ion transport</keyword>
<evidence type="ECO:0000256" key="5">
    <source>
        <dbReference type="ARBA" id="ARBA00022989"/>
    </source>
</evidence>
<gene>
    <name evidence="12" type="ORF">chiPu_0014647</name>
</gene>
<evidence type="ECO:0000256" key="11">
    <source>
        <dbReference type="RuleBase" id="RU000679"/>
    </source>
</evidence>
<keyword evidence="4 11" id="KW-0812">Transmembrane</keyword>
<dbReference type="InterPro" id="IPR001873">
    <property type="entry name" value="ENaC"/>
</dbReference>
<comment type="caution">
    <text evidence="12">The sequence shown here is derived from an EMBL/GenBank/DDBJ whole genome shotgun (WGS) entry which is preliminary data.</text>
</comment>
<evidence type="ECO:0000256" key="8">
    <source>
        <dbReference type="ARBA" id="ARBA00023136"/>
    </source>
</evidence>
<keyword evidence="6" id="KW-0915">Sodium</keyword>
<dbReference type="STRING" id="137246.A0A401T0K0"/>
<keyword evidence="3 11" id="KW-0894">Sodium channel</keyword>
<protein>
    <recommendedName>
        <fullName evidence="14">Amiloride-sensitive sodium channel subunit beta</fullName>
    </recommendedName>
</protein>
<organism evidence="12 13">
    <name type="scientific">Chiloscyllium punctatum</name>
    <name type="common">Brownbanded bambooshark</name>
    <name type="synonym">Hemiscyllium punctatum</name>
    <dbReference type="NCBI Taxonomy" id="137246"/>
    <lineage>
        <taxon>Eukaryota</taxon>
        <taxon>Metazoa</taxon>
        <taxon>Chordata</taxon>
        <taxon>Craniata</taxon>
        <taxon>Vertebrata</taxon>
        <taxon>Chondrichthyes</taxon>
        <taxon>Elasmobranchii</taxon>
        <taxon>Galeomorphii</taxon>
        <taxon>Galeoidea</taxon>
        <taxon>Orectolobiformes</taxon>
        <taxon>Hemiscylliidae</taxon>
        <taxon>Chiloscyllium</taxon>
    </lineage>
</organism>
<keyword evidence="10 11" id="KW-0407">Ion channel</keyword>
<evidence type="ECO:0000313" key="12">
    <source>
        <dbReference type="EMBL" id="GCC36155.1"/>
    </source>
</evidence>
<dbReference type="Pfam" id="PF00858">
    <property type="entry name" value="ASC"/>
    <property type="match status" value="1"/>
</dbReference>
<comment type="similarity">
    <text evidence="11">Belongs to the amiloride-sensitive sodium channel (TC 1.A.6) family.</text>
</comment>
<evidence type="ECO:0000256" key="2">
    <source>
        <dbReference type="ARBA" id="ARBA00022448"/>
    </source>
</evidence>
<evidence type="ECO:0000256" key="1">
    <source>
        <dbReference type="ARBA" id="ARBA00004141"/>
    </source>
</evidence>
<keyword evidence="5" id="KW-1133">Transmembrane helix</keyword>
<name>A0A401T0K0_CHIPU</name>
<keyword evidence="9 11" id="KW-0739">Sodium transport</keyword>
<evidence type="ECO:0000256" key="4">
    <source>
        <dbReference type="ARBA" id="ARBA00022692"/>
    </source>
</evidence>
<accession>A0A401T0K0</accession>
<feature type="non-terminal residue" evidence="12">
    <location>
        <position position="1"/>
    </location>
</feature>
<comment type="subcellular location">
    <subcellularLocation>
        <location evidence="1">Membrane</location>
        <topology evidence="1">Multi-pass membrane protein</topology>
    </subcellularLocation>
</comment>
<keyword evidence="8" id="KW-0472">Membrane</keyword>
<keyword evidence="13" id="KW-1185">Reference proteome</keyword>
<dbReference type="GO" id="GO:0016020">
    <property type="term" value="C:membrane"/>
    <property type="evidence" value="ECO:0007669"/>
    <property type="project" value="UniProtKB-SubCell"/>
</dbReference>
<evidence type="ECO:0000256" key="9">
    <source>
        <dbReference type="ARBA" id="ARBA00023201"/>
    </source>
</evidence>
<evidence type="ECO:0000256" key="7">
    <source>
        <dbReference type="ARBA" id="ARBA00023065"/>
    </source>
</evidence>
<keyword evidence="2 11" id="KW-0813">Transport</keyword>
<evidence type="ECO:0000256" key="6">
    <source>
        <dbReference type="ARBA" id="ARBA00023053"/>
    </source>
</evidence>
<dbReference type="EMBL" id="BEZZ01000792">
    <property type="protein sequence ID" value="GCC36155.1"/>
    <property type="molecule type" value="Genomic_DNA"/>
</dbReference>